<evidence type="ECO:0000256" key="2">
    <source>
        <dbReference type="ARBA" id="ARBA00022448"/>
    </source>
</evidence>
<keyword evidence="5 7" id="KW-1133">Transmembrane helix</keyword>
<accession>A0A0V8IZS1</accession>
<feature type="transmembrane region" description="Helical" evidence="7">
    <location>
        <begin position="77"/>
        <end position="96"/>
    </location>
</feature>
<evidence type="ECO:0000256" key="4">
    <source>
        <dbReference type="ARBA" id="ARBA00022692"/>
    </source>
</evidence>
<dbReference type="PROSITE" id="PS50850">
    <property type="entry name" value="MFS"/>
    <property type="match status" value="1"/>
</dbReference>
<dbReference type="OrthoDB" id="244640at2"/>
<protein>
    <submittedName>
        <fullName evidence="9">MFS transporter</fullName>
    </submittedName>
</protein>
<feature type="transmembrane region" description="Helical" evidence="7">
    <location>
        <begin position="166"/>
        <end position="185"/>
    </location>
</feature>
<dbReference type="EMBL" id="LNQN01000007">
    <property type="protein sequence ID" value="KSU80244.1"/>
    <property type="molecule type" value="Genomic_DNA"/>
</dbReference>
<reference evidence="9 10" key="1">
    <citation type="journal article" date="2014" name="Antonie Van Leeuwenhoek">
        <title>Fictibacillus enclensis sp. nov., isolated from marine sediment.</title>
        <authorList>
            <person name="Dastager S.G."/>
            <person name="Mawlankar R."/>
            <person name="Srinivasan K."/>
            <person name="Tang S.K."/>
            <person name="Lee J.C."/>
            <person name="Ramana V.V."/>
            <person name="Shouche Y.S."/>
        </authorList>
    </citation>
    <scope>NUCLEOTIDE SEQUENCE [LARGE SCALE GENOMIC DNA]</scope>
    <source>
        <strain evidence="9 10">NIO-1003</strain>
    </source>
</reference>
<dbReference type="PANTHER" id="PTHR43124:SF3">
    <property type="entry name" value="CHLORAMPHENICOL EFFLUX PUMP RV0191"/>
    <property type="match status" value="1"/>
</dbReference>
<gene>
    <name evidence="9" type="ORF">AS030_20095</name>
</gene>
<evidence type="ECO:0000259" key="8">
    <source>
        <dbReference type="PROSITE" id="PS50850"/>
    </source>
</evidence>
<feature type="transmembrane region" description="Helical" evidence="7">
    <location>
        <begin position="302"/>
        <end position="325"/>
    </location>
</feature>
<feature type="transmembrane region" description="Helical" evidence="7">
    <location>
        <begin position="5"/>
        <end position="24"/>
    </location>
</feature>
<evidence type="ECO:0000256" key="5">
    <source>
        <dbReference type="ARBA" id="ARBA00022989"/>
    </source>
</evidence>
<feature type="transmembrane region" description="Helical" evidence="7">
    <location>
        <begin position="253"/>
        <end position="271"/>
    </location>
</feature>
<dbReference type="GO" id="GO:0022857">
    <property type="term" value="F:transmembrane transporter activity"/>
    <property type="evidence" value="ECO:0007669"/>
    <property type="project" value="InterPro"/>
</dbReference>
<feature type="transmembrane region" description="Helical" evidence="7">
    <location>
        <begin position="102"/>
        <end position="124"/>
    </location>
</feature>
<organism evidence="9 10">
    <name type="scientific">Fictibacillus enclensis</name>
    <dbReference type="NCBI Taxonomy" id="1017270"/>
    <lineage>
        <taxon>Bacteria</taxon>
        <taxon>Bacillati</taxon>
        <taxon>Bacillota</taxon>
        <taxon>Bacilli</taxon>
        <taxon>Bacillales</taxon>
        <taxon>Fictibacillaceae</taxon>
        <taxon>Fictibacillus</taxon>
    </lineage>
</organism>
<feature type="transmembrane region" description="Helical" evidence="7">
    <location>
        <begin position="278"/>
        <end position="296"/>
    </location>
</feature>
<dbReference type="AlphaFoldDB" id="A0A0V8IZS1"/>
<keyword evidence="3" id="KW-1003">Cell membrane</keyword>
<dbReference type="InterPro" id="IPR011701">
    <property type="entry name" value="MFS"/>
</dbReference>
<keyword evidence="2" id="KW-0813">Transport</keyword>
<feature type="transmembrane region" description="Helical" evidence="7">
    <location>
        <begin position="366"/>
        <end position="387"/>
    </location>
</feature>
<dbReference type="InterPro" id="IPR050189">
    <property type="entry name" value="MFS_Efflux_Transporters"/>
</dbReference>
<feature type="domain" description="Major facilitator superfamily (MFS) profile" evidence="8">
    <location>
        <begin position="11"/>
        <end position="392"/>
    </location>
</feature>
<sequence>MKNNWIRPVTVVVLVWMTYMFSFVDRLSWPPVIPLASKDMGLSAANAGSYMTAFYIGYVITQFPGGLLTDRFGYRKVLLGSYLTMGVFTLSMSLVHTFEQGFAFRLLAGLGSGAIFSASMAAIFDHVSAKRRGIAIGLFMTATSLGVTVVNLFVPTVAENHGWRSAFLIAGLLPIAGIILSFFFLKESNTYHGTKTKGVSVKEMFEVLKNKNLLLAGAAGFGGLWATWGTATWANTYLNHNLHLSLVEAGKMMAVYGMAGLLCKPLIGFISDYFNKKTIAFWALFLFAPVLVWFGINTHTGILVPLTAILGITAFIYSPVMTAIIGELVDEKQIGTAMGLVNAIWQLGSLISPLVVGVVVDTTSSFLLGFMVLAAGPLLGAIMMLFVRLKGKQARKWDAA</sequence>
<comment type="subcellular location">
    <subcellularLocation>
        <location evidence="1">Cell membrane</location>
        <topology evidence="1">Multi-pass membrane protein</topology>
    </subcellularLocation>
</comment>
<dbReference type="PANTHER" id="PTHR43124">
    <property type="entry name" value="PURINE EFFLUX PUMP PBUE"/>
    <property type="match status" value="1"/>
</dbReference>
<dbReference type="GO" id="GO:0005886">
    <property type="term" value="C:plasma membrane"/>
    <property type="evidence" value="ECO:0007669"/>
    <property type="project" value="UniProtKB-SubCell"/>
</dbReference>
<proteinExistence type="predicted"/>
<evidence type="ECO:0000256" key="6">
    <source>
        <dbReference type="ARBA" id="ARBA00023136"/>
    </source>
</evidence>
<dbReference type="InterPro" id="IPR036259">
    <property type="entry name" value="MFS_trans_sf"/>
</dbReference>
<dbReference type="Gene3D" id="1.20.1250.20">
    <property type="entry name" value="MFS general substrate transporter like domains"/>
    <property type="match status" value="2"/>
</dbReference>
<feature type="transmembrane region" description="Helical" evidence="7">
    <location>
        <begin position="213"/>
        <end position="233"/>
    </location>
</feature>
<evidence type="ECO:0000256" key="1">
    <source>
        <dbReference type="ARBA" id="ARBA00004651"/>
    </source>
</evidence>
<evidence type="ECO:0000256" key="7">
    <source>
        <dbReference type="SAM" id="Phobius"/>
    </source>
</evidence>
<feature type="transmembrane region" description="Helical" evidence="7">
    <location>
        <begin position="44"/>
        <end position="65"/>
    </location>
</feature>
<dbReference type="InterPro" id="IPR020846">
    <property type="entry name" value="MFS_dom"/>
</dbReference>
<feature type="transmembrane region" description="Helical" evidence="7">
    <location>
        <begin position="136"/>
        <end position="154"/>
    </location>
</feature>
<feature type="transmembrane region" description="Helical" evidence="7">
    <location>
        <begin position="337"/>
        <end position="360"/>
    </location>
</feature>
<keyword evidence="6 7" id="KW-0472">Membrane</keyword>
<dbReference type="Pfam" id="PF07690">
    <property type="entry name" value="MFS_1"/>
    <property type="match status" value="1"/>
</dbReference>
<dbReference type="SUPFAM" id="SSF103473">
    <property type="entry name" value="MFS general substrate transporter"/>
    <property type="match status" value="1"/>
</dbReference>
<keyword evidence="4 7" id="KW-0812">Transmembrane</keyword>
<dbReference type="Proteomes" id="UP000054099">
    <property type="component" value="Unassembled WGS sequence"/>
</dbReference>
<name>A0A0V8IZS1_9BACL</name>
<dbReference type="CDD" id="cd17325">
    <property type="entry name" value="MFS_MdtG_SLC18_like"/>
    <property type="match status" value="1"/>
</dbReference>
<comment type="caution">
    <text evidence="9">The sequence shown here is derived from an EMBL/GenBank/DDBJ whole genome shotgun (WGS) entry which is preliminary data.</text>
</comment>
<evidence type="ECO:0000256" key="3">
    <source>
        <dbReference type="ARBA" id="ARBA00022475"/>
    </source>
</evidence>
<evidence type="ECO:0000313" key="10">
    <source>
        <dbReference type="Proteomes" id="UP000054099"/>
    </source>
</evidence>
<evidence type="ECO:0000313" key="9">
    <source>
        <dbReference type="EMBL" id="KSU80244.1"/>
    </source>
</evidence>
<keyword evidence="10" id="KW-1185">Reference proteome</keyword>
<dbReference type="RefSeq" id="WP_061975080.1">
    <property type="nucleotide sequence ID" value="NZ_FMAV01000005.1"/>
</dbReference>